<accession>A0A368X866</accession>
<reference evidence="2 3" key="1">
    <citation type="submission" date="2018-07" db="EMBL/GenBank/DDBJ databases">
        <title>Genomic Encyclopedia of Type Strains, Phase IV (KMG-IV): sequencing the most valuable type-strain genomes for metagenomic binning, comparative biology and taxonomic classification.</title>
        <authorList>
            <person name="Goeker M."/>
        </authorList>
    </citation>
    <scope>NUCLEOTIDE SEQUENCE [LARGE SCALE GENOMIC DNA]</scope>
    <source>
        <strain evidence="2 3">DSM 27696</strain>
    </source>
</reference>
<evidence type="ECO:0000256" key="1">
    <source>
        <dbReference type="SAM" id="Phobius"/>
    </source>
</evidence>
<protein>
    <submittedName>
        <fullName evidence="2">Uncharacterized protein</fullName>
    </submittedName>
</protein>
<evidence type="ECO:0000313" key="2">
    <source>
        <dbReference type="EMBL" id="RCW62577.1"/>
    </source>
</evidence>
<proteinExistence type="predicted"/>
<keyword evidence="1" id="KW-0472">Membrane</keyword>
<dbReference type="RefSeq" id="WP_114354566.1">
    <property type="nucleotide sequence ID" value="NZ_QPJJ01000025.1"/>
</dbReference>
<keyword evidence="3" id="KW-1185">Reference proteome</keyword>
<dbReference type="EMBL" id="QPJJ01000025">
    <property type="protein sequence ID" value="RCW62577.1"/>
    <property type="molecule type" value="Genomic_DNA"/>
</dbReference>
<organism evidence="2 3">
    <name type="scientific">Saliterribacillus persicus</name>
    <dbReference type="NCBI Taxonomy" id="930114"/>
    <lineage>
        <taxon>Bacteria</taxon>
        <taxon>Bacillati</taxon>
        <taxon>Bacillota</taxon>
        <taxon>Bacilli</taxon>
        <taxon>Bacillales</taxon>
        <taxon>Bacillaceae</taxon>
        <taxon>Saliterribacillus</taxon>
    </lineage>
</organism>
<evidence type="ECO:0000313" key="3">
    <source>
        <dbReference type="Proteomes" id="UP000252585"/>
    </source>
</evidence>
<keyword evidence="1" id="KW-1133">Transmembrane helix</keyword>
<gene>
    <name evidence="2" type="ORF">DFR57_12520</name>
</gene>
<feature type="transmembrane region" description="Helical" evidence="1">
    <location>
        <begin position="65"/>
        <end position="85"/>
    </location>
</feature>
<sequence>MSLIKRFFEGFLIFVLIFIIGIVFIVPIFLDFMEIEASINIQISQLELATIVNNSSEMQGSIKTAGIIIIGLIGGILYNLLFFMINGRKSKTATNE</sequence>
<dbReference type="Proteomes" id="UP000252585">
    <property type="component" value="Unassembled WGS sequence"/>
</dbReference>
<name>A0A368X866_9BACI</name>
<keyword evidence="1" id="KW-0812">Transmembrane</keyword>
<dbReference type="AlphaFoldDB" id="A0A368X866"/>
<comment type="caution">
    <text evidence="2">The sequence shown here is derived from an EMBL/GenBank/DDBJ whole genome shotgun (WGS) entry which is preliminary data.</text>
</comment>
<feature type="transmembrane region" description="Helical" evidence="1">
    <location>
        <begin position="7"/>
        <end position="30"/>
    </location>
</feature>